<reference evidence="1" key="1">
    <citation type="submission" date="2023-05" db="EMBL/GenBank/DDBJ databases">
        <authorList>
            <consortium name="ELIXIR-Norway"/>
        </authorList>
    </citation>
    <scope>NUCLEOTIDE SEQUENCE</scope>
</reference>
<evidence type="ECO:0000313" key="2">
    <source>
        <dbReference type="Proteomes" id="UP001162501"/>
    </source>
</evidence>
<protein>
    <submittedName>
        <fullName evidence="1">Uncharacterized protein</fullName>
    </submittedName>
</protein>
<gene>
    <name evidence="1" type="ORF">MRATA1EN22A_LOCUS17762</name>
</gene>
<reference evidence="1" key="2">
    <citation type="submission" date="2025-03" db="EMBL/GenBank/DDBJ databases">
        <authorList>
            <consortium name="ELIXIR-Norway"/>
            <consortium name="Elixir Norway"/>
        </authorList>
    </citation>
    <scope>NUCLEOTIDE SEQUENCE</scope>
</reference>
<name>A0AC59ZG01_RANTA</name>
<dbReference type="Proteomes" id="UP001162501">
    <property type="component" value="Chromosome 28"/>
</dbReference>
<accession>A0AC59ZG01</accession>
<proteinExistence type="predicted"/>
<evidence type="ECO:0000313" key="1">
    <source>
        <dbReference type="EMBL" id="CAN0402970.1"/>
    </source>
</evidence>
<sequence length="118" mass="12767">MTSHVWGLDNCAVLTGRVGDDTWETPALRGGKGERVRWMPLVSTWQAGDAASSQPLAWSSDGKKKNRTKAQECGRSPRRAGRRWWEQEGPQGRQEGSGGPGKATAHAATGTQPGPRQM</sequence>
<dbReference type="EMBL" id="OX596112">
    <property type="protein sequence ID" value="CAN0402970.1"/>
    <property type="molecule type" value="Genomic_DNA"/>
</dbReference>
<organism evidence="1 2">
    <name type="scientific">Rangifer tarandus platyrhynchus</name>
    <name type="common">Svalbard reindeer</name>
    <dbReference type="NCBI Taxonomy" id="3082113"/>
    <lineage>
        <taxon>Eukaryota</taxon>
        <taxon>Metazoa</taxon>
        <taxon>Chordata</taxon>
        <taxon>Craniata</taxon>
        <taxon>Vertebrata</taxon>
        <taxon>Euteleostomi</taxon>
        <taxon>Mammalia</taxon>
        <taxon>Eutheria</taxon>
        <taxon>Laurasiatheria</taxon>
        <taxon>Artiodactyla</taxon>
        <taxon>Ruminantia</taxon>
        <taxon>Pecora</taxon>
        <taxon>Cervidae</taxon>
        <taxon>Odocoileinae</taxon>
        <taxon>Rangifer</taxon>
    </lineage>
</organism>